<evidence type="ECO:0000256" key="2">
    <source>
        <dbReference type="SAM" id="Phobius"/>
    </source>
</evidence>
<protein>
    <submittedName>
        <fullName evidence="4">Uncharacterized protein</fullName>
    </submittedName>
</protein>
<accession>A0A915DUY7</accession>
<dbReference type="WBParaSite" id="jg2323">
    <property type="protein sequence ID" value="jg2323"/>
    <property type="gene ID" value="jg2323"/>
</dbReference>
<keyword evidence="2" id="KW-0812">Transmembrane</keyword>
<name>A0A915DUY7_9BILA</name>
<organism evidence="3 4">
    <name type="scientific">Ditylenchus dipsaci</name>
    <dbReference type="NCBI Taxonomy" id="166011"/>
    <lineage>
        <taxon>Eukaryota</taxon>
        <taxon>Metazoa</taxon>
        <taxon>Ecdysozoa</taxon>
        <taxon>Nematoda</taxon>
        <taxon>Chromadorea</taxon>
        <taxon>Rhabditida</taxon>
        <taxon>Tylenchina</taxon>
        <taxon>Tylenchomorpha</taxon>
        <taxon>Sphaerularioidea</taxon>
        <taxon>Anguinidae</taxon>
        <taxon>Anguininae</taxon>
        <taxon>Ditylenchus</taxon>
    </lineage>
</organism>
<proteinExistence type="predicted"/>
<keyword evidence="3" id="KW-1185">Reference proteome</keyword>
<evidence type="ECO:0000256" key="1">
    <source>
        <dbReference type="SAM" id="MobiDB-lite"/>
    </source>
</evidence>
<feature type="transmembrane region" description="Helical" evidence="2">
    <location>
        <begin position="32"/>
        <end position="50"/>
    </location>
</feature>
<evidence type="ECO:0000313" key="4">
    <source>
        <dbReference type="WBParaSite" id="jg2323"/>
    </source>
</evidence>
<keyword evidence="2" id="KW-1133">Transmembrane helix</keyword>
<keyword evidence="2" id="KW-0472">Membrane</keyword>
<evidence type="ECO:0000313" key="3">
    <source>
        <dbReference type="Proteomes" id="UP000887574"/>
    </source>
</evidence>
<dbReference type="Proteomes" id="UP000887574">
    <property type="component" value="Unplaced"/>
</dbReference>
<sequence>MLKNVMAEAKYDYDTVILLVSSAIQFFMPGDYLFSFTMAAIWSNLLIRYYQSRAFEYRQPSKEIDNTIKSSRTEVGKNQQSHHLKSEMT</sequence>
<feature type="region of interest" description="Disordered" evidence="1">
    <location>
        <begin position="67"/>
        <end position="89"/>
    </location>
</feature>
<reference evidence="4" key="1">
    <citation type="submission" date="2022-11" db="UniProtKB">
        <authorList>
            <consortium name="WormBaseParasite"/>
        </authorList>
    </citation>
    <scope>IDENTIFICATION</scope>
</reference>
<dbReference type="AlphaFoldDB" id="A0A915DUY7"/>